<sequence length="309" mass="35075">MSGQVPLPILSPPIAVSSIIPRIAVPQNFSTLSSREEIWFQRLTLLTHVIYSAALRVQMSLPLPDLGYTHLQIPSFDQWTVTKDGNTLVVASWSDTYTMNFYDLLTSHCIRTLELPGNNTRYHDGKDRFLISPEAHKLARSRDGELLVFDLHTGAMLRSPIDHDPAEELFTEIIAWSPNVGRFELLTRATNGSAIIWRVTVNSVEPITDPFQLNYIDVTCAPFGIMFTGDRIIYESKERDIIIGHFENRQFRIGLLLGPRVFYHRFLSLSPDGQLFAASDPSKILIRDTATRYLCSARAWTANRWGLLK</sequence>
<proteinExistence type="predicted"/>
<gene>
    <name evidence="1" type="ORF">BJ138DRAFT_1101280</name>
</gene>
<reference evidence="1" key="1">
    <citation type="journal article" date="2021" name="New Phytol.">
        <title>Evolutionary innovations through gain and loss of genes in the ectomycorrhizal Boletales.</title>
        <authorList>
            <person name="Wu G."/>
            <person name="Miyauchi S."/>
            <person name="Morin E."/>
            <person name="Kuo A."/>
            <person name="Drula E."/>
            <person name="Varga T."/>
            <person name="Kohler A."/>
            <person name="Feng B."/>
            <person name="Cao Y."/>
            <person name="Lipzen A."/>
            <person name="Daum C."/>
            <person name="Hundley H."/>
            <person name="Pangilinan J."/>
            <person name="Johnson J."/>
            <person name="Barry K."/>
            <person name="LaButti K."/>
            <person name="Ng V."/>
            <person name="Ahrendt S."/>
            <person name="Min B."/>
            <person name="Choi I.G."/>
            <person name="Park H."/>
            <person name="Plett J.M."/>
            <person name="Magnuson J."/>
            <person name="Spatafora J.W."/>
            <person name="Nagy L.G."/>
            <person name="Henrissat B."/>
            <person name="Grigoriev I.V."/>
            <person name="Yang Z.L."/>
            <person name="Xu J."/>
            <person name="Martin F.M."/>
        </authorList>
    </citation>
    <scope>NUCLEOTIDE SEQUENCE</scope>
    <source>
        <strain evidence="1">ATCC 28755</strain>
    </source>
</reference>
<evidence type="ECO:0000313" key="2">
    <source>
        <dbReference type="Proteomes" id="UP000790377"/>
    </source>
</evidence>
<comment type="caution">
    <text evidence="1">The sequence shown here is derived from an EMBL/GenBank/DDBJ whole genome shotgun (WGS) entry which is preliminary data.</text>
</comment>
<organism evidence="1 2">
    <name type="scientific">Hygrophoropsis aurantiaca</name>
    <dbReference type="NCBI Taxonomy" id="72124"/>
    <lineage>
        <taxon>Eukaryota</taxon>
        <taxon>Fungi</taxon>
        <taxon>Dikarya</taxon>
        <taxon>Basidiomycota</taxon>
        <taxon>Agaricomycotina</taxon>
        <taxon>Agaricomycetes</taxon>
        <taxon>Agaricomycetidae</taxon>
        <taxon>Boletales</taxon>
        <taxon>Coniophorineae</taxon>
        <taxon>Hygrophoropsidaceae</taxon>
        <taxon>Hygrophoropsis</taxon>
    </lineage>
</organism>
<keyword evidence="2" id="KW-1185">Reference proteome</keyword>
<protein>
    <submittedName>
        <fullName evidence="1">Uncharacterized protein</fullName>
    </submittedName>
</protein>
<evidence type="ECO:0000313" key="1">
    <source>
        <dbReference type="EMBL" id="KAH7911182.1"/>
    </source>
</evidence>
<dbReference type="EMBL" id="MU267687">
    <property type="protein sequence ID" value="KAH7911182.1"/>
    <property type="molecule type" value="Genomic_DNA"/>
</dbReference>
<accession>A0ACB8ADJ4</accession>
<name>A0ACB8ADJ4_9AGAM</name>
<dbReference type="Proteomes" id="UP000790377">
    <property type="component" value="Unassembled WGS sequence"/>
</dbReference>